<proteinExistence type="predicted"/>
<protein>
    <recommendedName>
        <fullName evidence="4">F-box associated domain-containing protein</fullName>
    </recommendedName>
</protein>
<dbReference type="Gramene" id="Pp3c5_2200V3.1">
    <property type="protein sequence ID" value="PAC:32954719.CDS.1"/>
    <property type="gene ID" value="Pp3c5_2200"/>
</dbReference>
<reference evidence="1 3" key="2">
    <citation type="journal article" date="2018" name="Plant J.">
        <title>The Physcomitrella patens chromosome-scale assembly reveals moss genome structure and evolution.</title>
        <authorList>
            <person name="Lang D."/>
            <person name="Ullrich K.K."/>
            <person name="Murat F."/>
            <person name="Fuchs J."/>
            <person name="Jenkins J."/>
            <person name="Haas F.B."/>
            <person name="Piednoel M."/>
            <person name="Gundlach H."/>
            <person name="Van Bel M."/>
            <person name="Meyberg R."/>
            <person name="Vives C."/>
            <person name="Morata J."/>
            <person name="Symeonidi A."/>
            <person name="Hiss M."/>
            <person name="Muchero W."/>
            <person name="Kamisugi Y."/>
            <person name="Saleh O."/>
            <person name="Blanc G."/>
            <person name="Decker E.L."/>
            <person name="van Gessel N."/>
            <person name="Grimwood J."/>
            <person name="Hayes R.D."/>
            <person name="Graham S.W."/>
            <person name="Gunter L.E."/>
            <person name="McDaniel S.F."/>
            <person name="Hoernstein S.N.W."/>
            <person name="Larsson A."/>
            <person name="Li F.W."/>
            <person name="Perroud P.F."/>
            <person name="Phillips J."/>
            <person name="Ranjan P."/>
            <person name="Rokshar D.S."/>
            <person name="Rothfels C.J."/>
            <person name="Schneider L."/>
            <person name="Shu S."/>
            <person name="Stevenson D.W."/>
            <person name="Thummler F."/>
            <person name="Tillich M."/>
            <person name="Villarreal Aguilar J.C."/>
            <person name="Widiez T."/>
            <person name="Wong G.K."/>
            <person name="Wymore A."/>
            <person name="Zhang Y."/>
            <person name="Zimmer A.D."/>
            <person name="Quatrano R.S."/>
            <person name="Mayer K.F.X."/>
            <person name="Goodstein D."/>
            <person name="Casacuberta J.M."/>
            <person name="Vandepoele K."/>
            <person name="Reski R."/>
            <person name="Cuming A.C."/>
            <person name="Tuskan G.A."/>
            <person name="Maumus F."/>
            <person name="Salse J."/>
            <person name="Schmutz J."/>
            <person name="Rensing S.A."/>
        </authorList>
    </citation>
    <scope>NUCLEOTIDE SEQUENCE [LARGE SCALE GENOMIC DNA]</scope>
    <source>
        <strain evidence="2 3">cv. Gransden 2004</strain>
    </source>
</reference>
<evidence type="ECO:0000313" key="2">
    <source>
        <dbReference type="EnsemblPlants" id="PAC:32954719.CDS.1"/>
    </source>
</evidence>
<sequence length="90" mass="10373">MVHKSNETLVFDVGTNEWRAHWHCSFFRFCYEDPAVTIHFAIAQLVECNGVIYLVSKQEASGSVTHCIDKLELGSEGYAWTKRLCRHEKP</sequence>
<reference evidence="1 3" key="1">
    <citation type="journal article" date="2008" name="Science">
        <title>The Physcomitrella genome reveals evolutionary insights into the conquest of land by plants.</title>
        <authorList>
            <person name="Rensing S."/>
            <person name="Lang D."/>
            <person name="Zimmer A."/>
            <person name="Terry A."/>
            <person name="Salamov A."/>
            <person name="Shapiro H."/>
            <person name="Nishiyama T."/>
            <person name="Perroud P.-F."/>
            <person name="Lindquist E."/>
            <person name="Kamisugi Y."/>
            <person name="Tanahashi T."/>
            <person name="Sakakibara K."/>
            <person name="Fujita T."/>
            <person name="Oishi K."/>
            <person name="Shin-I T."/>
            <person name="Kuroki Y."/>
            <person name="Toyoda A."/>
            <person name="Suzuki Y."/>
            <person name="Hashimoto A."/>
            <person name="Yamaguchi K."/>
            <person name="Sugano A."/>
            <person name="Kohara Y."/>
            <person name="Fujiyama A."/>
            <person name="Anterola A."/>
            <person name="Aoki S."/>
            <person name="Ashton N."/>
            <person name="Barbazuk W.B."/>
            <person name="Barker E."/>
            <person name="Bennetzen J."/>
            <person name="Bezanilla M."/>
            <person name="Blankenship R."/>
            <person name="Cho S.H."/>
            <person name="Dutcher S."/>
            <person name="Estelle M."/>
            <person name="Fawcett J.A."/>
            <person name="Gundlach H."/>
            <person name="Hanada K."/>
            <person name="Heyl A."/>
            <person name="Hicks K.A."/>
            <person name="Hugh J."/>
            <person name="Lohr M."/>
            <person name="Mayer K."/>
            <person name="Melkozernov A."/>
            <person name="Murata T."/>
            <person name="Nelson D."/>
            <person name="Pils B."/>
            <person name="Prigge M."/>
            <person name="Reiss B."/>
            <person name="Renner T."/>
            <person name="Rombauts S."/>
            <person name="Rushton P."/>
            <person name="Sanderfoot A."/>
            <person name="Schween G."/>
            <person name="Shiu S.-H."/>
            <person name="Stueber K."/>
            <person name="Theodoulou F.L."/>
            <person name="Tu H."/>
            <person name="Van de Peer Y."/>
            <person name="Verrier P.J."/>
            <person name="Waters E."/>
            <person name="Wood A."/>
            <person name="Yang L."/>
            <person name="Cove D."/>
            <person name="Cuming A."/>
            <person name="Hasebe M."/>
            <person name="Lucas S."/>
            <person name="Mishler D.B."/>
            <person name="Reski R."/>
            <person name="Grigoriev I."/>
            <person name="Quatrano R.S."/>
            <person name="Boore J.L."/>
        </authorList>
    </citation>
    <scope>NUCLEOTIDE SEQUENCE [LARGE SCALE GENOMIC DNA]</scope>
    <source>
        <strain evidence="2 3">cv. Gransden 2004</strain>
    </source>
</reference>
<dbReference type="EMBL" id="ABEU02000005">
    <property type="protein sequence ID" value="PNR53450.1"/>
    <property type="molecule type" value="Genomic_DNA"/>
</dbReference>
<evidence type="ECO:0000313" key="1">
    <source>
        <dbReference type="EMBL" id="PNR53450.1"/>
    </source>
</evidence>
<organism evidence="1">
    <name type="scientific">Physcomitrium patens</name>
    <name type="common">Spreading-leaved earth moss</name>
    <name type="synonym">Physcomitrella patens</name>
    <dbReference type="NCBI Taxonomy" id="3218"/>
    <lineage>
        <taxon>Eukaryota</taxon>
        <taxon>Viridiplantae</taxon>
        <taxon>Streptophyta</taxon>
        <taxon>Embryophyta</taxon>
        <taxon>Bryophyta</taxon>
        <taxon>Bryophytina</taxon>
        <taxon>Bryopsida</taxon>
        <taxon>Funariidae</taxon>
        <taxon>Funariales</taxon>
        <taxon>Funariaceae</taxon>
        <taxon>Physcomitrium</taxon>
    </lineage>
</organism>
<dbReference type="InParanoid" id="A0A2K1KI43"/>
<dbReference type="PaxDb" id="3218-PP1S72_150V6.1"/>
<dbReference type="Proteomes" id="UP000006727">
    <property type="component" value="Chromosome 5"/>
</dbReference>
<gene>
    <name evidence="1" type="ORF">PHYPA_007125</name>
</gene>
<name>A0A2K1KI43_PHYPA</name>
<keyword evidence="3" id="KW-1185">Reference proteome</keyword>
<evidence type="ECO:0008006" key="4">
    <source>
        <dbReference type="Google" id="ProtNLM"/>
    </source>
</evidence>
<dbReference type="AlphaFoldDB" id="A0A2K1KI43"/>
<evidence type="ECO:0000313" key="3">
    <source>
        <dbReference type="Proteomes" id="UP000006727"/>
    </source>
</evidence>
<reference evidence="2" key="3">
    <citation type="submission" date="2020-12" db="UniProtKB">
        <authorList>
            <consortium name="EnsemblPlants"/>
        </authorList>
    </citation>
    <scope>IDENTIFICATION</scope>
</reference>
<dbReference type="EnsemblPlants" id="Pp3c5_2200V3.1">
    <property type="protein sequence ID" value="PAC:32954719.CDS.1"/>
    <property type="gene ID" value="Pp3c5_2200"/>
</dbReference>
<accession>A0A2K1KI43</accession>